<evidence type="ECO:0000313" key="2">
    <source>
        <dbReference type="EMBL" id="PQJ73382.1"/>
    </source>
</evidence>
<gene>
    <name evidence="2" type="ORF">BTO14_08955</name>
</gene>
<evidence type="ECO:0000259" key="1">
    <source>
        <dbReference type="Pfam" id="PF13472"/>
    </source>
</evidence>
<accession>A0A2P6CEP2</accession>
<dbReference type="Proteomes" id="UP000247345">
    <property type="component" value="Unassembled WGS sequence"/>
</dbReference>
<keyword evidence="3" id="KW-1185">Reference proteome</keyword>
<dbReference type="EMBL" id="MSCK01000001">
    <property type="protein sequence ID" value="PQJ73382.1"/>
    <property type="molecule type" value="Genomic_DNA"/>
</dbReference>
<sequence>MFWFHSDLERLENQIQNLDYKPRMIFYGSSTITLWNELTTIFKEHHPVNLGFGGATLAACTWFFDRIFKNIEEIDAIIIYAGDNDLGEGRHPEEVLLYLENLLLKIRTKYGNVKCTCISIKPSVARNHLLESILFTNKNTERLMSKDDNFHFVNIYDDLLDRNGKANGKYFKEDGLHFNSQGYQILTKSLLRNPKIFPIKILQKG</sequence>
<comment type="caution">
    <text evidence="2">The sequence shown here is derived from an EMBL/GenBank/DDBJ whole genome shotgun (WGS) entry which is preliminary data.</text>
</comment>
<dbReference type="Gene3D" id="3.40.50.1110">
    <property type="entry name" value="SGNH hydrolase"/>
    <property type="match status" value="1"/>
</dbReference>
<dbReference type="InterPro" id="IPR036514">
    <property type="entry name" value="SGNH_hydro_sf"/>
</dbReference>
<proteinExistence type="predicted"/>
<organism evidence="2 3">
    <name type="scientific">Polaribacter butkevichii</name>
    <dbReference type="NCBI Taxonomy" id="218490"/>
    <lineage>
        <taxon>Bacteria</taxon>
        <taxon>Pseudomonadati</taxon>
        <taxon>Bacteroidota</taxon>
        <taxon>Flavobacteriia</taxon>
        <taxon>Flavobacteriales</taxon>
        <taxon>Flavobacteriaceae</taxon>
    </lineage>
</organism>
<dbReference type="InterPro" id="IPR013830">
    <property type="entry name" value="SGNH_hydro"/>
</dbReference>
<dbReference type="OrthoDB" id="9790057at2"/>
<dbReference type="Pfam" id="PF13472">
    <property type="entry name" value="Lipase_GDSL_2"/>
    <property type="match status" value="1"/>
</dbReference>
<feature type="domain" description="SGNH hydrolase-type esterase" evidence="1">
    <location>
        <begin position="42"/>
        <end position="185"/>
    </location>
</feature>
<dbReference type="RefSeq" id="WP_105049049.1">
    <property type="nucleotide sequence ID" value="NZ_CP150661.1"/>
</dbReference>
<dbReference type="SUPFAM" id="SSF52266">
    <property type="entry name" value="SGNH hydrolase"/>
    <property type="match status" value="1"/>
</dbReference>
<evidence type="ECO:0000313" key="3">
    <source>
        <dbReference type="Proteomes" id="UP000247345"/>
    </source>
</evidence>
<dbReference type="AlphaFoldDB" id="A0A2P6CEP2"/>
<reference evidence="2 3" key="1">
    <citation type="submission" date="2016-12" db="EMBL/GenBank/DDBJ databases">
        <title>Trade-off between light-utilization and light-protection in marine flavobacteria.</title>
        <authorList>
            <person name="Kumagai Y."/>
            <person name="Yoshizawa S."/>
            <person name="Kogure K."/>
            <person name="Iwasaki W."/>
        </authorList>
    </citation>
    <scope>NUCLEOTIDE SEQUENCE [LARGE SCALE GENOMIC DNA]</scope>
    <source>
        <strain evidence="2 3">KCTC 12100</strain>
    </source>
</reference>
<name>A0A2P6CEP2_9FLAO</name>
<protein>
    <submittedName>
        <fullName evidence="2">GDSL family lipase</fullName>
    </submittedName>
</protein>
<dbReference type="GO" id="GO:0016788">
    <property type="term" value="F:hydrolase activity, acting on ester bonds"/>
    <property type="evidence" value="ECO:0007669"/>
    <property type="project" value="UniProtKB-ARBA"/>
</dbReference>